<dbReference type="GO" id="GO:0036297">
    <property type="term" value="P:interstrand cross-link repair"/>
    <property type="evidence" value="ECO:0007669"/>
    <property type="project" value="TreeGrafter"/>
</dbReference>
<dbReference type="GO" id="GO:0003676">
    <property type="term" value="F:nucleic acid binding"/>
    <property type="evidence" value="ECO:0007669"/>
    <property type="project" value="InterPro"/>
</dbReference>
<dbReference type="PANTHER" id="PTHR47957:SF3">
    <property type="entry name" value="ATP-DEPENDENT HELICASE HRQ1"/>
    <property type="match status" value="1"/>
</dbReference>
<dbReference type="SUPFAM" id="SSF52540">
    <property type="entry name" value="P-loop containing nucleoside triphosphate hydrolases"/>
    <property type="match status" value="1"/>
</dbReference>
<evidence type="ECO:0000259" key="1">
    <source>
        <dbReference type="Pfam" id="PF00270"/>
    </source>
</evidence>
<accession>A0A7Y3TV25</accession>
<keyword evidence="2" id="KW-0347">Helicase</keyword>
<gene>
    <name evidence="2" type="ORF">HLB35_00190</name>
</gene>
<reference evidence="2 3" key="2">
    <citation type="submission" date="2020-06" db="EMBL/GenBank/DDBJ databases">
        <title>Halomonas songnenensis sp. nov., a moderately halophilic bacterium isolated from saline and alkaline soils.</title>
        <authorList>
            <person name="Jiang J."/>
            <person name="Pan Y."/>
        </authorList>
    </citation>
    <scope>NUCLEOTIDE SEQUENCE [LARGE SCALE GENOMIC DNA]</scope>
    <source>
        <strain evidence="2 3">TBZ9</strain>
    </source>
</reference>
<protein>
    <submittedName>
        <fullName evidence="2">DEAD/DEAH box helicase</fullName>
    </submittedName>
</protein>
<dbReference type="PANTHER" id="PTHR47957">
    <property type="entry name" value="ATP-DEPENDENT HELICASE HRQ1"/>
    <property type="match status" value="1"/>
</dbReference>
<proteinExistence type="predicted"/>
<keyword evidence="3" id="KW-1185">Reference proteome</keyword>
<reference evidence="2 3" key="1">
    <citation type="submission" date="2020-05" db="EMBL/GenBank/DDBJ databases">
        <authorList>
            <person name="Ruan W."/>
            <person name="Jeon C.O."/>
            <person name="Chun B.H."/>
        </authorList>
    </citation>
    <scope>NUCLEOTIDE SEQUENCE [LARGE SCALE GENOMIC DNA]</scope>
    <source>
        <strain evidence="2 3">TBZ9</strain>
    </source>
</reference>
<comment type="caution">
    <text evidence="2">The sequence shown here is derived from an EMBL/GenBank/DDBJ whole genome shotgun (WGS) entry which is preliminary data.</text>
</comment>
<dbReference type="Proteomes" id="UP000588806">
    <property type="component" value="Unassembled WGS sequence"/>
</dbReference>
<dbReference type="GO" id="GO:0043138">
    <property type="term" value="F:3'-5' DNA helicase activity"/>
    <property type="evidence" value="ECO:0007669"/>
    <property type="project" value="TreeGrafter"/>
</dbReference>
<dbReference type="GO" id="GO:0005524">
    <property type="term" value="F:ATP binding"/>
    <property type="evidence" value="ECO:0007669"/>
    <property type="project" value="InterPro"/>
</dbReference>
<evidence type="ECO:0000313" key="3">
    <source>
        <dbReference type="Proteomes" id="UP000588806"/>
    </source>
</evidence>
<dbReference type="InterPro" id="IPR011545">
    <property type="entry name" value="DEAD/DEAH_box_helicase_dom"/>
</dbReference>
<dbReference type="Gene3D" id="3.40.50.300">
    <property type="entry name" value="P-loop containing nucleotide triphosphate hydrolases"/>
    <property type="match status" value="1"/>
</dbReference>
<evidence type="ECO:0000313" key="2">
    <source>
        <dbReference type="EMBL" id="NOG30579.1"/>
    </source>
</evidence>
<dbReference type="InterPro" id="IPR027417">
    <property type="entry name" value="P-loop_NTPase"/>
</dbReference>
<dbReference type="RefSeq" id="WP_171701066.1">
    <property type="nucleotide sequence ID" value="NZ_JABFHI010000001.1"/>
</dbReference>
<dbReference type="Pfam" id="PF00270">
    <property type="entry name" value="DEAD"/>
    <property type="match status" value="1"/>
</dbReference>
<keyword evidence="2" id="KW-0067">ATP-binding</keyword>
<keyword evidence="2" id="KW-0378">Hydrolase</keyword>
<dbReference type="AlphaFoldDB" id="A0A7Y3TV25"/>
<sequence>MIPGLLASEVSTALREFIVTGFETETPPFKGEFQRLVEEQQGGEAFVKGPYVSVGLPFIKGQSRRDFFSSFETEHPPYAHQEQAWQRLGSDRQALNTLVATGTGSGKTECFMYPVLDHCQRTASKGIKAIVIYPMNALATDQAKRFAKEIHQQPVLKGLRVGLFVGGDGQGTQAMGRTR</sequence>
<name>A0A7Y3TV25_9GAMM</name>
<dbReference type="GO" id="GO:0006289">
    <property type="term" value="P:nucleotide-excision repair"/>
    <property type="evidence" value="ECO:0007669"/>
    <property type="project" value="TreeGrafter"/>
</dbReference>
<organism evidence="2 3">
    <name type="scientific">Vreelandella azerica</name>
    <dbReference type="NCBI Taxonomy" id="2732867"/>
    <lineage>
        <taxon>Bacteria</taxon>
        <taxon>Pseudomonadati</taxon>
        <taxon>Pseudomonadota</taxon>
        <taxon>Gammaproteobacteria</taxon>
        <taxon>Oceanospirillales</taxon>
        <taxon>Halomonadaceae</taxon>
        <taxon>Vreelandella</taxon>
    </lineage>
</organism>
<keyword evidence="2" id="KW-0547">Nucleotide-binding</keyword>
<dbReference type="EMBL" id="JABFHI010000001">
    <property type="protein sequence ID" value="NOG30579.1"/>
    <property type="molecule type" value="Genomic_DNA"/>
</dbReference>
<feature type="domain" description="DEAD/DEAH-box helicase" evidence="1">
    <location>
        <begin position="79"/>
        <end position="173"/>
    </location>
</feature>